<dbReference type="SUPFAM" id="SSF49785">
    <property type="entry name" value="Galactose-binding domain-like"/>
    <property type="match status" value="2"/>
</dbReference>
<dbReference type="InterPro" id="IPR000209">
    <property type="entry name" value="Peptidase_S8/S53_dom"/>
</dbReference>
<dbReference type="InterPro" id="IPR008979">
    <property type="entry name" value="Galactose-bd-like_sf"/>
</dbReference>
<proteinExistence type="inferred from homology"/>
<evidence type="ECO:0000256" key="3">
    <source>
        <dbReference type="ARBA" id="ARBA00022801"/>
    </source>
</evidence>
<dbReference type="KEGG" id="agv:OJF2_13440"/>
<dbReference type="EC" id="3.4.21.-" evidence="7"/>
<comment type="similarity">
    <text evidence="1 5">Belongs to the peptidase S8 family.</text>
</comment>
<dbReference type="GO" id="GO:0006508">
    <property type="term" value="P:proteolysis"/>
    <property type="evidence" value="ECO:0007669"/>
    <property type="project" value="UniProtKB-KW"/>
</dbReference>
<keyword evidence="4 5" id="KW-0720">Serine protease</keyword>
<dbReference type="InterPro" id="IPR036852">
    <property type="entry name" value="Peptidase_S8/S53_dom_sf"/>
</dbReference>
<dbReference type="RefSeq" id="WP_148592347.1">
    <property type="nucleotide sequence ID" value="NZ_CP042997.1"/>
</dbReference>
<organism evidence="7 8">
    <name type="scientific">Aquisphaera giovannonii</name>
    <dbReference type="NCBI Taxonomy" id="406548"/>
    <lineage>
        <taxon>Bacteria</taxon>
        <taxon>Pseudomonadati</taxon>
        <taxon>Planctomycetota</taxon>
        <taxon>Planctomycetia</taxon>
        <taxon>Isosphaerales</taxon>
        <taxon>Isosphaeraceae</taxon>
        <taxon>Aquisphaera</taxon>
    </lineage>
</organism>
<evidence type="ECO:0000256" key="2">
    <source>
        <dbReference type="ARBA" id="ARBA00022670"/>
    </source>
</evidence>
<accession>A0A5B9VXL3</accession>
<dbReference type="PANTHER" id="PTHR43806">
    <property type="entry name" value="PEPTIDASE S8"/>
    <property type="match status" value="1"/>
</dbReference>
<gene>
    <name evidence="7" type="ORF">OJF2_13440</name>
</gene>
<dbReference type="PROSITE" id="PS51892">
    <property type="entry name" value="SUBTILASE"/>
    <property type="match status" value="1"/>
</dbReference>
<evidence type="ECO:0000313" key="7">
    <source>
        <dbReference type="EMBL" id="QEH32859.1"/>
    </source>
</evidence>
<dbReference type="PANTHER" id="PTHR43806:SF11">
    <property type="entry name" value="CEREVISIN-RELATED"/>
    <property type="match status" value="1"/>
</dbReference>
<protein>
    <submittedName>
        <fullName evidence="7">Thermophilic serine proteinase</fullName>
        <ecNumber evidence="7">3.4.21.-</ecNumber>
    </submittedName>
</protein>
<dbReference type="EMBL" id="CP042997">
    <property type="protein sequence ID" value="QEH32859.1"/>
    <property type="molecule type" value="Genomic_DNA"/>
</dbReference>
<evidence type="ECO:0000256" key="5">
    <source>
        <dbReference type="PROSITE-ProRule" id="PRU01240"/>
    </source>
</evidence>
<feature type="active site" description="Charge relay system" evidence="5">
    <location>
        <position position="74"/>
    </location>
</feature>
<sequence>MRRRARRRPFLSWDRLEDRAVPSTLIALIDSGVDLTSANDAPYYDFTNAYDAYDKKSAAADHGLVQDTSLQHGHGATVADSIVRGIQDMLAQPGMSGADVKILPIRDTSTDLNIDPNALVRGVYYAADHGAAVINLSLRVYNRDFVLNDPSDPHNGSTLSQAIQYAQAHGAVVVTAAGNEGQSIEVDPFYMMPADADDPAYNGLGVALGNVLVAAAVDSSGNLSSLTNWGAVHVDVGAPTDGSGATSYSAGYASGVAGVVAAMTPSMSPQRRVELIKQTVQPHAQSVGAWSTSGGNISPVNLARQIVQITSTATATSLGQDGQDFVGTGRDAGGPDGRQDIHIALAGLPASKSISWIDVTGYGGGEWRYDGAYGTDLAALVRSPGATTADLYVQPYQDETGREFAATIHYGDGTSVVLYIPRVYASANLPDRAGLVDRTAGAGGIVTARGQNGTAEGMAKAFDGDSGTKWLDFSPTSWLQYQFAGGASYVIDQYTITSANDTATYPGRAPSSWALEGSDDGVNWTTLDVRAGQADTANFDTRTYSFSNATAYRMYRLDDIRSNGDPIIQLAEFRLLGPGAAPVDLALGKAATSSSVEGAGYDPGKAVDGDPATRWSSGQWMQPGQVGWLSIDLGASYHVNEVKLDWETAFAVDYQVQVSRDGTSWTTIRSVAGNDRRGPADLGGLSGSGRYVRIYGTKTNGYDNYSLYGVSVYGTPA</sequence>
<feature type="domain" description="F5/8 type C" evidence="6">
    <location>
        <begin position="427"/>
        <end position="557"/>
    </location>
</feature>
<keyword evidence="2 5" id="KW-0645">Protease</keyword>
<evidence type="ECO:0000259" key="6">
    <source>
        <dbReference type="PROSITE" id="PS50022"/>
    </source>
</evidence>
<dbReference type="Gene3D" id="2.60.120.260">
    <property type="entry name" value="Galactose-binding domain-like"/>
    <property type="match status" value="2"/>
</dbReference>
<dbReference type="SUPFAM" id="SSF52743">
    <property type="entry name" value="Subtilisin-like"/>
    <property type="match status" value="1"/>
</dbReference>
<keyword evidence="8" id="KW-1185">Reference proteome</keyword>
<dbReference type="InterPro" id="IPR050131">
    <property type="entry name" value="Peptidase_S8_subtilisin-like"/>
</dbReference>
<dbReference type="GO" id="GO:0004252">
    <property type="term" value="F:serine-type endopeptidase activity"/>
    <property type="evidence" value="ECO:0007669"/>
    <property type="project" value="UniProtKB-UniRule"/>
</dbReference>
<dbReference type="PROSITE" id="PS50022">
    <property type="entry name" value="FA58C_3"/>
    <property type="match status" value="2"/>
</dbReference>
<dbReference type="Gene3D" id="3.40.50.200">
    <property type="entry name" value="Peptidase S8/S53 domain"/>
    <property type="match status" value="1"/>
</dbReference>
<evidence type="ECO:0000313" key="8">
    <source>
        <dbReference type="Proteomes" id="UP000324233"/>
    </source>
</evidence>
<reference evidence="7 8" key="1">
    <citation type="submission" date="2019-08" db="EMBL/GenBank/DDBJ databases">
        <title>Deep-cultivation of Planctomycetes and their phenomic and genomic characterization uncovers novel biology.</title>
        <authorList>
            <person name="Wiegand S."/>
            <person name="Jogler M."/>
            <person name="Boedeker C."/>
            <person name="Pinto D."/>
            <person name="Vollmers J."/>
            <person name="Rivas-Marin E."/>
            <person name="Kohn T."/>
            <person name="Peeters S.H."/>
            <person name="Heuer A."/>
            <person name="Rast P."/>
            <person name="Oberbeckmann S."/>
            <person name="Bunk B."/>
            <person name="Jeske O."/>
            <person name="Meyerdierks A."/>
            <person name="Storesund J.E."/>
            <person name="Kallscheuer N."/>
            <person name="Luecker S."/>
            <person name="Lage O.M."/>
            <person name="Pohl T."/>
            <person name="Merkel B.J."/>
            <person name="Hornburger P."/>
            <person name="Mueller R.-W."/>
            <person name="Bruemmer F."/>
            <person name="Labrenz M."/>
            <person name="Spormann A.M."/>
            <person name="Op den Camp H."/>
            <person name="Overmann J."/>
            <person name="Amann R."/>
            <person name="Jetten M.S.M."/>
            <person name="Mascher T."/>
            <person name="Medema M.H."/>
            <person name="Devos D.P."/>
            <person name="Kaster A.-K."/>
            <person name="Ovreas L."/>
            <person name="Rohde M."/>
            <person name="Galperin M.Y."/>
            <person name="Jogler C."/>
        </authorList>
    </citation>
    <scope>NUCLEOTIDE SEQUENCE [LARGE SCALE GENOMIC DNA]</scope>
    <source>
        <strain evidence="7 8">OJF2</strain>
    </source>
</reference>
<keyword evidence="3 5" id="KW-0378">Hydrolase</keyword>
<feature type="active site" description="Charge relay system" evidence="5">
    <location>
        <position position="30"/>
    </location>
</feature>
<dbReference type="Proteomes" id="UP000324233">
    <property type="component" value="Chromosome"/>
</dbReference>
<evidence type="ECO:0000256" key="4">
    <source>
        <dbReference type="ARBA" id="ARBA00022825"/>
    </source>
</evidence>
<dbReference type="AlphaFoldDB" id="A0A5B9VXL3"/>
<name>A0A5B9VXL3_9BACT</name>
<dbReference type="OrthoDB" id="3799295at2"/>
<evidence type="ECO:0000256" key="1">
    <source>
        <dbReference type="ARBA" id="ARBA00011073"/>
    </source>
</evidence>
<dbReference type="Pfam" id="PF00082">
    <property type="entry name" value="Peptidase_S8"/>
    <property type="match status" value="1"/>
</dbReference>
<dbReference type="Pfam" id="PF00754">
    <property type="entry name" value="F5_F8_type_C"/>
    <property type="match status" value="2"/>
</dbReference>
<dbReference type="InterPro" id="IPR000421">
    <property type="entry name" value="FA58C"/>
</dbReference>
<feature type="active site" description="Charge relay system" evidence="5">
    <location>
        <position position="247"/>
    </location>
</feature>
<feature type="domain" description="F5/8 type C" evidence="6">
    <location>
        <begin position="570"/>
        <end position="715"/>
    </location>
</feature>